<feature type="compositionally biased region" description="Low complexity" evidence="1">
    <location>
        <begin position="51"/>
        <end position="61"/>
    </location>
</feature>
<comment type="caution">
    <text evidence="2">The sequence shown here is derived from an EMBL/GenBank/DDBJ whole genome shotgun (WGS) entry which is preliminary data.</text>
</comment>
<evidence type="ECO:0000313" key="3">
    <source>
        <dbReference type="Proteomes" id="UP001642409"/>
    </source>
</evidence>
<gene>
    <name evidence="2" type="ORF">HINF_LOCUS37679</name>
</gene>
<keyword evidence="3" id="KW-1185">Reference proteome</keyword>
<reference evidence="2 3" key="1">
    <citation type="submission" date="2024-07" db="EMBL/GenBank/DDBJ databases">
        <authorList>
            <person name="Akdeniz Z."/>
        </authorList>
    </citation>
    <scope>NUCLEOTIDE SEQUENCE [LARGE SCALE GENOMIC DNA]</scope>
</reference>
<feature type="region of interest" description="Disordered" evidence="1">
    <location>
        <begin position="1"/>
        <end position="91"/>
    </location>
</feature>
<sequence>MPILTEAQKKKKQVKEYQKQFIQQQRAKQDINAPKPQEIANPPPAIYPEIKNLQNNNNKNNQVDEPMHQRQTSSSNANTTEITSKKKRRSENQFIKSQLANQVKLVRQRLSEGHVGSLRTVYIIRNVNNTTYMCVVYQLVIYYNFKRCFGER</sequence>
<dbReference type="Proteomes" id="UP001642409">
    <property type="component" value="Unassembled WGS sequence"/>
</dbReference>
<feature type="compositionally biased region" description="Polar residues" evidence="1">
    <location>
        <begin position="69"/>
        <end position="82"/>
    </location>
</feature>
<evidence type="ECO:0000313" key="2">
    <source>
        <dbReference type="EMBL" id="CAL6039073.1"/>
    </source>
</evidence>
<proteinExistence type="predicted"/>
<protein>
    <submittedName>
        <fullName evidence="2">Hypothetical_protein</fullName>
    </submittedName>
</protein>
<name>A0ABP1JHM0_9EUKA</name>
<evidence type="ECO:0000256" key="1">
    <source>
        <dbReference type="SAM" id="MobiDB-lite"/>
    </source>
</evidence>
<accession>A0ABP1JHM0</accession>
<dbReference type="EMBL" id="CAXDID020000141">
    <property type="protein sequence ID" value="CAL6039073.1"/>
    <property type="molecule type" value="Genomic_DNA"/>
</dbReference>
<organism evidence="2 3">
    <name type="scientific">Hexamita inflata</name>
    <dbReference type="NCBI Taxonomy" id="28002"/>
    <lineage>
        <taxon>Eukaryota</taxon>
        <taxon>Metamonada</taxon>
        <taxon>Diplomonadida</taxon>
        <taxon>Hexamitidae</taxon>
        <taxon>Hexamitinae</taxon>
        <taxon>Hexamita</taxon>
    </lineage>
</organism>